<protein>
    <recommendedName>
        <fullName evidence="2">DUF4185 domain-containing protein</fullName>
    </recommendedName>
</protein>
<feature type="non-terminal residue" evidence="1">
    <location>
        <position position="1"/>
    </location>
</feature>
<evidence type="ECO:0000313" key="1">
    <source>
        <dbReference type="EMBL" id="SVB66380.1"/>
    </source>
</evidence>
<name>A0A382FTS4_9ZZZZ</name>
<sequence>GVFMMANWGMGQGAEAAGGDNPAYLGFWLAEHPWGPWRLVHEETEWTPLGDPRAQAYQPQISPKWIAGDGRSFWLVYTDFQSVDGGLPYYCFNYQKVEILTA</sequence>
<organism evidence="1">
    <name type="scientific">marine metagenome</name>
    <dbReference type="NCBI Taxonomy" id="408172"/>
    <lineage>
        <taxon>unclassified sequences</taxon>
        <taxon>metagenomes</taxon>
        <taxon>ecological metagenomes</taxon>
    </lineage>
</organism>
<reference evidence="1" key="1">
    <citation type="submission" date="2018-05" db="EMBL/GenBank/DDBJ databases">
        <authorList>
            <person name="Lanie J.A."/>
            <person name="Ng W.-L."/>
            <person name="Kazmierczak K.M."/>
            <person name="Andrzejewski T.M."/>
            <person name="Davidsen T.M."/>
            <person name="Wayne K.J."/>
            <person name="Tettelin H."/>
            <person name="Glass J.I."/>
            <person name="Rusch D."/>
            <person name="Podicherti R."/>
            <person name="Tsui H.-C.T."/>
            <person name="Winkler M.E."/>
        </authorList>
    </citation>
    <scope>NUCLEOTIDE SEQUENCE</scope>
</reference>
<dbReference type="AlphaFoldDB" id="A0A382FTS4"/>
<gene>
    <name evidence="1" type="ORF">METZ01_LOCUS219234</name>
</gene>
<accession>A0A382FTS4</accession>
<evidence type="ECO:0008006" key="2">
    <source>
        <dbReference type="Google" id="ProtNLM"/>
    </source>
</evidence>
<dbReference type="EMBL" id="UINC01051792">
    <property type="protein sequence ID" value="SVB66380.1"/>
    <property type="molecule type" value="Genomic_DNA"/>
</dbReference>
<proteinExistence type="predicted"/>